<protein>
    <submittedName>
        <fullName evidence="7">Metabotropic glutamate receptor 8</fullName>
    </submittedName>
</protein>
<dbReference type="GO" id="GO:0004930">
    <property type="term" value="F:G protein-coupled receptor activity"/>
    <property type="evidence" value="ECO:0007669"/>
    <property type="project" value="UniProtKB-KW"/>
</dbReference>
<dbReference type="EMBL" id="BRZM01000047">
    <property type="protein sequence ID" value="GLD61750.1"/>
    <property type="molecule type" value="Genomic_DNA"/>
</dbReference>
<keyword evidence="2" id="KW-1003">Cell membrane</keyword>
<keyword evidence="8" id="KW-1185">Reference proteome</keyword>
<evidence type="ECO:0000256" key="1">
    <source>
        <dbReference type="ARBA" id="ARBA00004651"/>
    </source>
</evidence>
<keyword evidence="3" id="KW-0297">G-protein coupled receptor</keyword>
<evidence type="ECO:0000256" key="6">
    <source>
        <dbReference type="SAM" id="Phobius"/>
    </source>
</evidence>
<comment type="subcellular location">
    <subcellularLocation>
        <location evidence="1">Cell membrane</location>
        <topology evidence="1">Multi-pass membrane protein</topology>
    </subcellularLocation>
</comment>
<feature type="compositionally biased region" description="Low complexity" evidence="5">
    <location>
        <begin position="63"/>
        <end position="82"/>
    </location>
</feature>
<keyword evidence="7" id="KW-0675">Receptor</keyword>
<dbReference type="AlphaFoldDB" id="A0AAD3MWI1"/>
<dbReference type="PROSITE" id="PS00981">
    <property type="entry name" value="G_PROTEIN_RECEP_F3_3"/>
    <property type="match status" value="1"/>
</dbReference>
<reference evidence="7" key="1">
    <citation type="submission" date="2022-08" db="EMBL/GenBank/DDBJ databases">
        <title>Genome sequencing of akame (Lates japonicus).</title>
        <authorList>
            <person name="Hashiguchi Y."/>
            <person name="Takahashi H."/>
        </authorList>
    </citation>
    <scope>NUCLEOTIDE SEQUENCE</scope>
    <source>
        <strain evidence="7">Kochi</strain>
    </source>
</reference>
<evidence type="ECO:0000256" key="2">
    <source>
        <dbReference type="ARBA" id="ARBA00022475"/>
    </source>
</evidence>
<evidence type="ECO:0000256" key="4">
    <source>
        <dbReference type="ARBA" id="ARBA00023224"/>
    </source>
</evidence>
<keyword evidence="4" id="KW-0807">Transducer</keyword>
<dbReference type="InterPro" id="IPR017979">
    <property type="entry name" value="GPCR_3_CS"/>
</dbReference>
<keyword evidence="6" id="KW-0472">Membrane</keyword>
<evidence type="ECO:0000256" key="5">
    <source>
        <dbReference type="SAM" id="MobiDB-lite"/>
    </source>
</evidence>
<proteinExistence type="predicted"/>
<gene>
    <name evidence="7" type="ORF">AKAME5_001353100</name>
</gene>
<sequence>MDYGEQRTQDPENARGVLKCRASRLSLICSLGYSIIMVILFTPSRRVAWETFNEAKPIGFTMRPASSGSPSSPSSLARLGGG</sequence>
<dbReference type="GO" id="GO:0005886">
    <property type="term" value="C:plasma membrane"/>
    <property type="evidence" value="ECO:0007669"/>
    <property type="project" value="UniProtKB-SubCell"/>
</dbReference>
<accession>A0AAD3MWI1</accession>
<name>A0AAD3MWI1_LATJO</name>
<keyword evidence="6" id="KW-0812">Transmembrane</keyword>
<feature type="region of interest" description="Disordered" evidence="5">
    <location>
        <begin position="60"/>
        <end position="82"/>
    </location>
</feature>
<dbReference type="Proteomes" id="UP001279410">
    <property type="component" value="Unassembled WGS sequence"/>
</dbReference>
<evidence type="ECO:0000313" key="8">
    <source>
        <dbReference type="Proteomes" id="UP001279410"/>
    </source>
</evidence>
<evidence type="ECO:0000313" key="7">
    <source>
        <dbReference type="EMBL" id="GLD61750.1"/>
    </source>
</evidence>
<evidence type="ECO:0000256" key="3">
    <source>
        <dbReference type="ARBA" id="ARBA00023040"/>
    </source>
</evidence>
<keyword evidence="6" id="KW-1133">Transmembrane helix</keyword>
<organism evidence="7 8">
    <name type="scientific">Lates japonicus</name>
    <name type="common">Japanese lates</name>
    <dbReference type="NCBI Taxonomy" id="270547"/>
    <lineage>
        <taxon>Eukaryota</taxon>
        <taxon>Metazoa</taxon>
        <taxon>Chordata</taxon>
        <taxon>Craniata</taxon>
        <taxon>Vertebrata</taxon>
        <taxon>Euteleostomi</taxon>
        <taxon>Actinopterygii</taxon>
        <taxon>Neopterygii</taxon>
        <taxon>Teleostei</taxon>
        <taxon>Neoteleostei</taxon>
        <taxon>Acanthomorphata</taxon>
        <taxon>Carangaria</taxon>
        <taxon>Carangaria incertae sedis</taxon>
        <taxon>Centropomidae</taxon>
        <taxon>Lates</taxon>
    </lineage>
</organism>
<comment type="caution">
    <text evidence="7">The sequence shown here is derived from an EMBL/GenBank/DDBJ whole genome shotgun (WGS) entry which is preliminary data.</text>
</comment>
<feature type="transmembrane region" description="Helical" evidence="6">
    <location>
        <begin position="25"/>
        <end position="42"/>
    </location>
</feature>